<evidence type="ECO:0000313" key="1">
    <source>
        <dbReference type="EMBL" id="CAG9933653.1"/>
    </source>
</evidence>
<sequence>MKNNLLLNPLDSTAKNRPQVTIELIGQVSHVFYVTVKTQFI</sequence>
<dbReference type="EMBL" id="OU912926">
    <property type="protein sequence ID" value="CAG9933653.1"/>
    <property type="molecule type" value="Genomic_DNA"/>
</dbReference>
<keyword evidence="2" id="KW-1185">Reference proteome</keyword>
<protein>
    <submittedName>
        <fullName evidence="1">Uncharacterized protein</fullName>
    </submittedName>
</protein>
<evidence type="ECO:0000313" key="2">
    <source>
        <dbReference type="Proteomes" id="UP000839052"/>
    </source>
</evidence>
<reference evidence="1 2" key="1">
    <citation type="submission" date="2021-10" db="EMBL/GenBank/DDBJ databases">
        <authorList>
            <person name="Koch H."/>
        </authorList>
    </citation>
    <scope>NUCLEOTIDE SEQUENCE [LARGE SCALE GENOMIC DNA]</scope>
    <source>
        <strain evidence="1">6680</strain>
    </source>
</reference>
<gene>
    <name evidence="1" type="ORF">NTG6680_2404</name>
</gene>
<organism evidence="1 2">
    <name type="scientific">Candidatus Nitrotoga arctica</name>
    <dbReference type="NCBI Taxonomy" id="453162"/>
    <lineage>
        <taxon>Bacteria</taxon>
        <taxon>Pseudomonadati</taxon>
        <taxon>Pseudomonadota</taxon>
        <taxon>Betaproteobacteria</taxon>
        <taxon>Nitrosomonadales</taxon>
        <taxon>Gallionellaceae</taxon>
        <taxon>Candidatus Nitrotoga</taxon>
    </lineage>
</organism>
<accession>A0ABN8ALP8</accession>
<dbReference type="Proteomes" id="UP000839052">
    <property type="component" value="Chromosome"/>
</dbReference>
<name>A0ABN8ALP8_9PROT</name>
<proteinExistence type="predicted"/>